<dbReference type="GO" id="GO:0004497">
    <property type="term" value="F:monooxygenase activity"/>
    <property type="evidence" value="ECO:0007669"/>
    <property type="project" value="TreeGrafter"/>
</dbReference>
<reference evidence="2" key="1">
    <citation type="submission" date="2020-10" db="EMBL/GenBank/DDBJ databases">
        <authorList>
            <person name="Gilroy R."/>
        </authorList>
    </citation>
    <scope>NUCLEOTIDE SEQUENCE</scope>
    <source>
        <strain evidence="2">ChiGjej1B1-24693</strain>
    </source>
</reference>
<dbReference type="SUPFAM" id="SSF51905">
    <property type="entry name" value="FAD/NAD(P)-binding domain"/>
    <property type="match status" value="1"/>
</dbReference>
<organism evidence="2 3">
    <name type="scientific">Candidatus Avipropionibacterium avicola</name>
    <dbReference type="NCBI Taxonomy" id="2840701"/>
    <lineage>
        <taxon>Bacteria</taxon>
        <taxon>Bacillati</taxon>
        <taxon>Actinomycetota</taxon>
        <taxon>Actinomycetes</taxon>
        <taxon>Propionibacteriales</taxon>
        <taxon>Propionibacteriaceae</taxon>
        <taxon>Propionibacteriaceae incertae sedis</taxon>
        <taxon>Candidatus Avipropionibacterium</taxon>
    </lineage>
</organism>
<dbReference type="AlphaFoldDB" id="A0A9D1GYE0"/>
<dbReference type="InterPro" id="IPR036188">
    <property type="entry name" value="FAD/NAD-bd_sf"/>
</dbReference>
<protein>
    <submittedName>
        <fullName evidence="2">NAD(P)/FAD-dependent oxidoreductase</fullName>
    </submittedName>
</protein>
<dbReference type="Proteomes" id="UP000886842">
    <property type="component" value="Unassembled WGS sequence"/>
</dbReference>
<dbReference type="GO" id="GO:0050660">
    <property type="term" value="F:flavin adenine dinucleotide binding"/>
    <property type="evidence" value="ECO:0007669"/>
    <property type="project" value="TreeGrafter"/>
</dbReference>
<name>A0A9D1GYE0_9ACTN</name>
<dbReference type="EMBL" id="DVLP01000176">
    <property type="protein sequence ID" value="HIT75080.1"/>
    <property type="molecule type" value="Genomic_DNA"/>
</dbReference>
<reference evidence="2" key="2">
    <citation type="journal article" date="2021" name="PeerJ">
        <title>Extensive microbial diversity within the chicken gut microbiome revealed by metagenomics and culture.</title>
        <authorList>
            <person name="Gilroy R."/>
            <person name="Ravi A."/>
            <person name="Getino M."/>
            <person name="Pursley I."/>
            <person name="Horton D.L."/>
            <person name="Alikhan N.F."/>
            <person name="Baker D."/>
            <person name="Gharbi K."/>
            <person name="Hall N."/>
            <person name="Watson M."/>
            <person name="Adriaenssens E.M."/>
            <person name="Foster-Nyarko E."/>
            <person name="Jarju S."/>
            <person name="Secka A."/>
            <person name="Antonio M."/>
            <person name="Oren A."/>
            <person name="Chaudhuri R.R."/>
            <person name="La Ragione R."/>
            <person name="Hildebrand F."/>
            <person name="Pallen M.J."/>
        </authorList>
    </citation>
    <scope>NUCLEOTIDE SEQUENCE</scope>
    <source>
        <strain evidence="2">ChiGjej1B1-24693</strain>
    </source>
</reference>
<evidence type="ECO:0000313" key="3">
    <source>
        <dbReference type="Proteomes" id="UP000886842"/>
    </source>
</evidence>
<comment type="caution">
    <text evidence="2">The sequence shown here is derived from an EMBL/GenBank/DDBJ whole genome shotgun (WGS) entry which is preliminary data.</text>
</comment>
<dbReference type="PANTHER" id="PTHR43539:SF78">
    <property type="entry name" value="FLAVIN-CONTAINING MONOOXYGENASE"/>
    <property type="match status" value="1"/>
</dbReference>
<dbReference type="PANTHER" id="PTHR43539">
    <property type="entry name" value="FLAVIN-BINDING MONOOXYGENASE-LIKE PROTEIN (AFU_ORTHOLOGUE AFUA_4G09220)"/>
    <property type="match status" value="1"/>
</dbReference>
<dbReference type="InterPro" id="IPR050982">
    <property type="entry name" value="Auxin_biosynth/cation_transpt"/>
</dbReference>
<accession>A0A9D1GYE0</accession>
<dbReference type="Gene3D" id="3.50.50.60">
    <property type="entry name" value="FAD/NAD(P)-binding domain"/>
    <property type="match status" value="1"/>
</dbReference>
<sequence>LDTAAGALHAQRVINATGSWGRPFVPTWAGLDRFVGRQLHTAQYRGPEEFVDQRVAVIGGGNSAAQILAEIAPVAAATRWITRRAPRFMPADVDGEVLFELAGARRQAGGARACGERLGDIVVTAAVERARRERHLVAHQPFTRFDGADLVWNGPGERWRADAVLWCTGFRDDLRHLSGSGLRGAGARVPVQDGVSTIDPRFGFVGHGDWTGPFSNTIIGVGGYARVTTGLMGVEQMGAGRRDL</sequence>
<dbReference type="Pfam" id="PF13738">
    <property type="entry name" value="Pyr_redox_3"/>
    <property type="match status" value="1"/>
</dbReference>
<keyword evidence="1" id="KW-0560">Oxidoreductase</keyword>
<dbReference type="PRINTS" id="PR00469">
    <property type="entry name" value="PNDRDTASEII"/>
</dbReference>
<feature type="non-terminal residue" evidence="2">
    <location>
        <position position="1"/>
    </location>
</feature>
<gene>
    <name evidence="2" type="ORF">IAA98_05815</name>
</gene>
<evidence type="ECO:0000313" key="2">
    <source>
        <dbReference type="EMBL" id="HIT75080.1"/>
    </source>
</evidence>
<evidence type="ECO:0000256" key="1">
    <source>
        <dbReference type="ARBA" id="ARBA00023002"/>
    </source>
</evidence>
<proteinExistence type="predicted"/>